<reference evidence="1" key="1">
    <citation type="submission" date="2025-08" db="UniProtKB">
        <authorList>
            <consortium name="Ensembl"/>
        </authorList>
    </citation>
    <scope>IDENTIFICATION</scope>
</reference>
<dbReference type="AlphaFoldDB" id="A0A8C9FQ94"/>
<reference evidence="1" key="2">
    <citation type="submission" date="2025-09" db="UniProtKB">
        <authorList>
            <consortium name="Ensembl"/>
        </authorList>
    </citation>
    <scope>IDENTIFICATION</scope>
</reference>
<dbReference type="InterPro" id="IPR036397">
    <property type="entry name" value="RNaseH_sf"/>
</dbReference>
<evidence type="ECO:0008006" key="3">
    <source>
        <dbReference type="Google" id="ProtNLM"/>
    </source>
</evidence>
<dbReference type="GO" id="GO:0003676">
    <property type="term" value="F:nucleic acid binding"/>
    <property type="evidence" value="ECO:0007669"/>
    <property type="project" value="InterPro"/>
</dbReference>
<proteinExistence type="predicted"/>
<organism evidence="1 2">
    <name type="scientific">Pavo cristatus</name>
    <name type="common">Indian peafowl</name>
    <name type="synonym">Blue peafowl</name>
    <dbReference type="NCBI Taxonomy" id="9049"/>
    <lineage>
        <taxon>Eukaryota</taxon>
        <taxon>Metazoa</taxon>
        <taxon>Chordata</taxon>
        <taxon>Craniata</taxon>
        <taxon>Vertebrata</taxon>
        <taxon>Euteleostomi</taxon>
        <taxon>Archelosauria</taxon>
        <taxon>Archosauria</taxon>
        <taxon>Dinosauria</taxon>
        <taxon>Saurischia</taxon>
        <taxon>Theropoda</taxon>
        <taxon>Coelurosauria</taxon>
        <taxon>Aves</taxon>
        <taxon>Neognathae</taxon>
        <taxon>Galloanserae</taxon>
        <taxon>Galliformes</taxon>
        <taxon>Phasianidae</taxon>
        <taxon>Phasianinae</taxon>
        <taxon>Pavo</taxon>
    </lineage>
</organism>
<accession>A0A8C9FQ94</accession>
<dbReference type="SUPFAM" id="SSF53098">
    <property type="entry name" value="Ribonuclease H-like"/>
    <property type="match status" value="1"/>
</dbReference>
<sequence>MLYACIKVAVLYVNTDTWMVADALWCSHKPIWATALWKDLAALVENMVVKVHHIDAHVPKSRATEEHQNNQQADQAARIEMAQVDLDRQHKGELFLAQYAHNTSGHLGRDVSCRWARDQGLDLTMDATPAPRLPPARAGSCGTWRGVGGEEPQQGFQSSCAQALRGCGSSPEESTDFLSSAYHCLNIRLTKTCSSSLI</sequence>
<protein>
    <recommendedName>
        <fullName evidence="3">RNase H type-1 domain-containing protein</fullName>
    </recommendedName>
</protein>
<evidence type="ECO:0000313" key="1">
    <source>
        <dbReference type="Ensembl" id="ENSPSTP00000019232.1"/>
    </source>
</evidence>
<dbReference type="InterPro" id="IPR012337">
    <property type="entry name" value="RNaseH-like_sf"/>
</dbReference>
<evidence type="ECO:0000313" key="2">
    <source>
        <dbReference type="Proteomes" id="UP000694428"/>
    </source>
</evidence>
<dbReference type="Proteomes" id="UP000694428">
    <property type="component" value="Unplaced"/>
</dbReference>
<keyword evidence="2" id="KW-1185">Reference proteome</keyword>
<dbReference type="Gene3D" id="3.30.420.10">
    <property type="entry name" value="Ribonuclease H-like superfamily/Ribonuclease H"/>
    <property type="match status" value="1"/>
</dbReference>
<dbReference type="Ensembl" id="ENSPSTT00000020148.1">
    <property type="protein sequence ID" value="ENSPSTP00000019232.1"/>
    <property type="gene ID" value="ENSPSTG00000013877.1"/>
</dbReference>
<name>A0A8C9FQ94_PAVCR</name>